<reference evidence="5" key="1">
    <citation type="journal article" date="2019" name="Int. J. Syst. Evol. Microbiol.">
        <title>The Global Catalogue of Microorganisms (GCM) 10K type strain sequencing project: providing services to taxonomists for standard genome sequencing and annotation.</title>
        <authorList>
            <consortium name="The Broad Institute Genomics Platform"/>
            <consortium name="The Broad Institute Genome Sequencing Center for Infectious Disease"/>
            <person name="Wu L."/>
            <person name="Ma J."/>
        </authorList>
    </citation>
    <scope>NUCLEOTIDE SEQUENCE [LARGE SCALE GENOMIC DNA]</scope>
    <source>
        <strain evidence="5">KCTC 33676</strain>
    </source>
</reference>
<keyword evidence="5" id="KW-1185">Reference proteome</keyword>
<feature type="compositionally biased region" description="Basic and acidic residues" evidence="1">
    <location>
        <begin position="1"/>
        <end position="16"/>
    </location>
</feature>
<gene>
    <name evidence="4" type="ORF">ACFSUC_02575</name>
</gene>
<dbReference type="EMBL" id="JBHUMM010000002">
    <property type="protein sequence ID" value="MFD2670492.1"/>
    <property type="molecule type" value="Genomic_DNA"/>
</dbReference>
<keyword evidence="2" id="KW-0812">Transmembrane</keyword>
<comment type="caution">
    <text evidence="4">The sequence shown here is derived from an EMBL/GenBank/DDBJ whole genome shotgun (WGS) entry which is preliminary data.</text>
</comment>
<evidence type="ECO:0000313" key="5">
    <source>
        <dbReference type="Proteomes" id="UP001597497"/>
    </source>
</evidence>
<accession>A0ABW5R643</accession>
<evidence type="ECO:0000256" key="2">
    <source>
        <dbReference type="SAM" id="Phobius"/>
    </source>
</evidence>
<dbReference type="InterPro" id="IPR036680">
    <property type="entry name" value="SPOR-like_sf"/>
</dbReference>
<protein>
    <submittedName>
        <fullName evidence="4">SPOR domain-containing protein</fullName>
    </submittedName>
</protein>
<evidence type="ECO:0000259" key="3">
    <source>
        <dbReference type="Pfam" id="PF05036"/>
    </source>
</evidence>
<organism evidence="4 5">
    <name type="scientific">Marinicrinis sediminis</name>
    <dbReference type="NCBI Taxonomy" id="1652465"/>
    <lineage>
        <taxon>Bacteria</taxon>
        <taxon>Bacillati</taxon>
        <taxon>Bacillota</taxon>
        <taxon>Bacilli</taxon>
        <taxon>Bacillales</taxon>
        <taxon>Paenibacillaceae</taxon>
    </lineage>
</organism>
<feature type="compositionally biased region" description="Basic and acidic residues" evidence="1">
    <location>
        <begin position="32"/>
        <end position="48"/>
    </location>
</feature>
<sequence>MEKNKSTITYRFDHNPKSQQNSKSEQQIIPLNKEDYEVRETPSCHPVEDPPGLNQYTMDFGAWSSPFEAEVERLEKLIKETDHPDHPADQGSAGPPPYRHDDQDEMRFGPIVTDQAYDPFVEMEPARTRMRGKPGAPWMTLLLSVGGAIATGAIFGFFVLQLFTGSAPSPVDIAADGDVQEQMPAGMEAGSGTETGTGTDPNSNPVLTPPSSTDQAVSIPAQSYIMLQHGVFSNEEGAQTAVEQLKGSGFAASMQQGEQFHVFAGVTMNRDDALYLSHILKEADKEAYVKTYSLPALSSVKWGGAEMDELTQFFEENHNMMESMANLSLLHLQATETSPFEEETMRTMQTAHQSWMKLETSLEQQANEEIKRILQTMNQAMNVAMNALTEYTRNPSRAFLWQVQTAMMDVMMQEKNLRNALSAS</sequence>
<dbReference type="SUPFAM" id="SSF110997">
    <property type="entry name" value="Sporulation related repeat"/>
    <property type="match status" value="1"/>
</dbReference>
<evidence type="ECO:0000313" key="4">
    <source>
        <dbReference type="EMBL" id="MFD2670492.1"/>
    </source>
</evidence>
<keyword evidence="2" id="KW-1133">Transmembrane helix</keyword>
<name>A0ABW5R643_9BACL</name>
<feature type="domain" description="SPOR" evidence="3">
    <location>
        <begin position="222"/>
        <end position="290"/>
    </location>
</feature>
<feature type="transmembrane region" description="Helical" evidence="2">
    <location>
        <begin position="138"/>
        <end position="163"/>
    </location>
</feature>
<dbReference type="RefSeq" id="WP_379927881.1">
    <property type="nucleotide sequence ID" value="NZ_JBHUMM010000002.1"/>
</dbReference>
<dbReference type="InterPro" id="IPR007730">
    <property type="entry name" value="SPOR-like_dom"/>
</dbReference>
<feature type="region of interest" description="Disordered" evidence="1">
    <location>
        <begin position="184"/>
        <end position="215"/>
    </location>
</feature>
<dbReference type="Proteomes" id="UP001597497">
    <property type="component" value="Unassembled WGS sequence"/>
</dbReference>
<keyword evidence="2" id="KW-0472">Membrane</keyword>
<feature type="compositionally biased region" description="Polar residues" evidence="1">
    <location>
        <begin position="17"/>
        <end position="29"/>
    </location>
</feature>
<dbReference type="Pfam" id="PF05036">
    <property type="entry name" value="SPOR"/>
    <property type="match status" value="1"/>
</dbReference>
<feature type="region of interest" description="Disordered" evidence="1">
    <location>
        <begin position="1"/>
        <end position="59"/>
    </location>
</feature>
<feature type="compositionally biased region" description="Polar residues" evidence="1">
    <location>
        <begin position="200"/>
        <end position="215"/>
    </location>
</feature>
<evidence type="ECO:0000256" key="1">
    <source>
        <dbReference type="SAM" id="MobiDB-lite"/>
    </source>
</evidence>
<feature type="compositionally biased region" description="Low complexity" evidence="1">
    <location>
        <begin position="190"/>
        <end position="199"/>
    </location>
</feature>
<dbReference type="Gene3D" id="3.30.70.1070">
    <property type="entry name" value="Sporulation related repeat"/>
    <property type="match status" value="1"/>
</dbReference>
<proteinExistence type="predicted"/>